<dbReference type="Proteomes" id="UP000501849">
    <property type="component" value="Chromosome"/>
</dbReference>
<protein>
    <submittedName>
        <fullName evidence="2">Aminoglycoside phosphotransferase family protein</fullName>
    </submittedName>
</protein>
<evidence type="ECO:0000256" key="1">
    <source>
        <dbReference type="SAM" id="MobiDB-lite"/>
    </source>
</evidence>
<accession>A0A6H0S5B9</accession>
<dbReference type="InterPro" id="IPR011009">
    <property type="entry name" value="Kinase-like_dom_sf"/>
</dbReference>
<dbReference type="GO" id="GO:0016740">
    <property type="term" value="F:transferase activity"/>
    <property type="evidence" value="ECO:0007669"/>
    <property type="project" value="UniProtKB-KW"/>
</dbReference>
<dbReference type="RefSeq" id="WP_168142868.1">
    <property type="nucleotide sequence ID" value="NZ_CP038799.1"/>
</dbReference>
<evidence type="ECO:0000313" key="3">
    <source>
        <dbReference type="Proteomes" id="UP000501849"/>
    </source>
</evidence>
<dbReference type="Gene3D" id="3.90.1200.10">
    <property type="match status" value="1"/>
</dbReference>
<gene>
    <name evidence="2" type="ORF">EXE63_16775</name>
</gene>
<dbReference type="EMBL" id="CP038799">
    <property type="protein sequence ID" value="QIV82350.1"/>
    <property type="molecule type" value="Genomic_DNA"/>
</dbReference>
<proteinExistence type="predicted"/>
<keyword evidence="2" id="KW-0808">Transferase</keyword>
<sequence>MEPVQRRHPDAGTPSLVTKLHPPDTDPRALRERLRVAVRCPELLSPVSMEPEEVGDRWLTRWPRIEMVAQDPVGLPWAQAGALLARLHREPLGDFAVPHGAPARLARALARLDAGRVADVIRRAADRLELPAGPVRLAHGDFHLGQLGRHGGRWVLIDLDDLGAGDARWDLARPAGFWAAGMVPDADWHAFLDGYRHAGGPALPDGDPWPALDPFARAAVIAAAANHPDDELLVAACARMLTPG</sequence>
<dbReference type="KEGG" id="mfre:EXE63_16775"/>
<keyword evidence="3" id="KW-1185">Reference proteome</keyword>
<feature type="region of interest" description="Disordered" evidence="1">
    <location>
        <begin position="1"/>
        <end position="27"/>
    </location>
</feature>
<feature type="compositionally biased region" description="Basic and acidic residues" evidence="1">
    <location>
        <begin position="1"/>
        <end position="10"/>
    </location>
</feature>
<organism evidence="2 3">
    <name type="scientific">Mycolicibacterium frederiksbergense</name>
    <dbReference type="NCBI Taxonomy" id="117567"/>
    <lineage>
        <taxon>Bacteria</taxon>
        <taxon>Bacillati</taxon>
        <taxon>Actinomycetota</taxon>
        <taxon>Actinomycetes</taxon>
        <taxon>Mycobacteriales</taxon>
        <taxon>Mycobacteriaceae</taxon>
        <taxon>Mycolicibacterium</taxon>
    </lineage>
</organism>
<name>A0A6H0S5B9_9MYCO</name>
<dbReference type="AlphaFoldDB" id="A0A6H0S5B9"/>
<reference evidence="2 3" key="1">
    <citation type="submission" date="2019-04" db="EMBL/GenBank/DDBJ databases">
        <title>Draft, Whole-Genome Sequence of the Anthracene-degrading Mycobacterium frederiksbergense LB501T, Isolated from a Polycyclic Aromatic Hydrocarbon (PAH)-Contaminated Soil.</title>
        <authorList>
            <person name="Augelletti F."/>
        </authorList>
    </citation>
    <scope>NUCLEOTIDE SEQUENCE [LARGE SCALE GENOMIC DNA]</scope>
    <source>
        <strain evidence="2 3">LB 501T</strain>
    </source>
</reference>
<dbReference type="SUPFAM" id="SSF56112">
    <property type="entry name" value="Protein kinase-like (PK-like)"/>
    <property type="match status" value="1"/>
</dbReference>
<evidence type="ECO:0000313" key="2">
    <source>
        <dbReference type="EMBL" id="QIV82350.1"/>
    </source>
</evidence>